<evidence type="ECO:0000256" key="4">
    <source>
        <dbReference type="PROSITE-ProRule" id="PRU01248"/>
    </source>
</evidence>
<keyword evidence="2 4" id="KW-0238">DNA-binding</keyword>
<dbReference type="GO" id="GO:0006310">
    <property type="term" value="P:DNA recombination"/>
    <property type="evidence" value="ECO:0007669"/>
    <property type="project" value="UniProtKB-KW"/>
</dbReference>
<comment type="similarity">
    <text evidence="1">Belongs to the 'phage' integrase family.</text>
</comment>
<dbReference type="OrthoDB" id="283809at2"/>
<dbReference type="Gene3D" id="1.10.443.10">
    <property type="entry name" value="Intergrase catalytic core"/>
    <property type="match status" value="1"/>
</dbReference>
<evidence type="ECO:0000256" key="1">
    <source>
        <dbReference type="ARBA" id="ARBA00008857"/>
    </source>
</evidence>
<dbReference type="Proteomes" id="UP000032534">
    <property type="component" value="Unassembled WGS sequence"/>
</dbReference>
<evidence type="ECO:0000259" key="6">
    <source>
        <dbReference type="PROSITE" id="PS51900"/>
    </source>
</evidence>
<dbReference type="Gene3D" id="1.10.150.130">
    <property type="match status" value="1"/>
</dbReference>
<feature type="domain" description="Core-binding (CB)" evidence="6">
    <location>
        <begin position="22"/>
        <end position="108"/>
    </location>
</feature>
<dbReference type="PANTHER" id="PTHR30349:SF64">
    <property type="entry name" value="PROPHAGE INTEGRASE INTD-RELATED"/>
    <property type="match status" value="1"/>
</dbReference>
<dbReference type="AlphaFoldDB" id="A0A0D7X8S4"/>
<dbReference type="SUPFAM" id="SSF56349">
    <property type="entry name" value="DNA breaking-rejoining enzymes"/>
    <property type="match status" value="1"/>
</dbReference>
<dbReference type="InterPro" id="IPR044068">
    <property type="entry name" value="CB"/>
</dbReference>
<dbReference type="GO" id="GO:0003677">
    <property type="term" value="F:DNA binding"/>
    <property type="evidence" value="ECO:0007669"/>
    <property type="project" value="UniProtKB-UniRule"/>
</dbReference>
<evidence type="ECO:0000313" key="7">
    <source>
        <dbReference type="EMBL" id="KJD47403.1"/>
    </source>
</evidence>
<reference evidence="7 8" key="1">
    <citation type="submission" date="2014-11" db="EMBL/GenBank/DDBJ databases">
        <title>Draft Genome Sequences of Paenibacillus polymyxa NRRL B-30509 and Paenibacillus terrae NRRL B-30644, Strains from a Poultry Environment that Produce Tridecaptin A and Paenicidins.</title>
        <authorList>
            <person name="van Belkum M.J."/>
            <person name="Lohans C.T."/>
            <person name="Vederas J.C."/>
        </authorList>
    </citation>
    <scope>NUCLEOTIDE SEQUENCE [LARGE SCALE GENOMIC DNA]</scope>
    <source>
        <strain evidence="7 8">NRRL B-30644</strain>
    </source>
</reference>
<evidence type="ECO:0000256" key="3">
    <source>
        <dbReference type="ARBA" id="ARBA00023172"/>
    </source>
</evidence>
<comment type="caution">
    <text evidence="7">The sequence shown here is derived from an EMBL/GenBank/DDBJ whole genome shotgun (WGS) entry which is preliminary data.</text>
</comment>
<dbReference type="InterPro" id="IPR050090">
    <property type="entry name" value="Tyrosine_recombinase_XerCD"/>
</dbReference>
<gene>
    <name evidence="7" type="ORF">QD47_00120</name>
</gene>
<evidence type="ECO:0000256" key="2">
    <source>
        <dbReference type="ARBA" id="ARBA00023125"/>
    </source>
</evidence>
<dbReference type="InterPro" id="IPR010998">
    <property type="entry name" value="Integrase_recombinase_N"/>
</dbReference>
<proteinExistence type="inferred from homology"/>
<dbReference type="Pfam" id="PF00589">
    <property type="entry name" value="Phage_integrase"/>
    <property type="match status" value="1"/>
</dbReference>
<evidence type="ECO:0000259" key="5">
    <source>
        <dbReference type="PROSITE" id="PS51898"/>
    </source>
</evidence>
<name>A0A0D7X8S4_9BACL</name>
<sequence>MYTSKTTSSQLHAPSMHNLETYTDDEITGLFLSTCTNSPYTLRNYKRAIQQFRNFTSGKPLRKVTWQDIEVYKIGLLEGACSPTKQTPAPATIASFLAPLKSLYKWGSDPSIHIFQHNPTTSVRTPRIPVNSKNHFLTKNELRQLLAYLKTQGARNYLIALTLVLLGLRVSEMVSIQWDHFHTDPTEMFMWLTVFNGKGGKQREVKVPARLWEMYKQYRDAFQQEEPLNMRERLFPLSVRQVETIIKLAREKAGITKKITPHWFRHTNATLALIHGASLQQVQENLGHSHINTTQRYLHTVSQMQKAAPDYVEDCLKDIL</sequence>
<keyword evidence="8" id="KW-1185">Reference proteome</keyword>
<dbReference type="RefSeq" id="WP_044644196.1">
    <property type="nucleotide sequence ID" value="NZ_JTHP01000001.1"/>
</dbReference>
<accession>A0A0D7X8S4</accession>
<feature type="domain" description="Tyr recombinase" evidence="5">
    <location>
        <begin position="132"/>
        <end position="310"/>
    </location>
</feature>
<dbReference type="InterPro" id="IPR011010">
    <property type="entry name" value="DNA_brk_join_enz"/>
</dbReference>
<dbReference type="PANTHER" id="PTHR30349">
    <property type="entry name" value="PHAGE INTEGRASE-RELATED"/>
    <property type="match status" value="1"/>
</dbReference>
<dbReference type="GO" id="GO:0015074">
    <property type="term" value="P:DNA integration"/>
    <property type="evidence" value="ECO:0007669"/>
    <property type="project" value="InterPro"/>
</dbReference>
<evidence type="ECO:0000313" key="8">
    <source>
        <dbReference type="Proteomes" id="UP000032534"/>
    </source>
</evidence>
<keyword evidence="3" id="KW-0233">DNA recombination</keyword>
<dbReference type="PROSITE" id="PS51898">
    <property type="entry name" value="TYR_RECOMBINASE"/>
    <property type="match status" value="1"/>
</dbReference>
<dbReference type="PATRIC" id="fig|159743.3.peg.27"/>
<dbReference type="InterPro" id="IPR013762">
    <property type="entry name" value="Integrase-like_cat_sf"/>
</dbReference>
<organism evidence="7 8">
    <name type="scientific">Paenibacillus terrae</name>
    <dbReference type="NCBI Taxonomy" id="159743"/>
    <lineage>
        <taxon>Bacteria</taxon>
        <taxon>Bacillati</taxon>
        <taxon>Bacillota</taxon>
        <taxon>Bacilli</taxon>
        <taxon>Bacillales</taxon>
        <taxon>Paenibacillaceae</taxon>
        <taxon>Paenibacillus</taxon>
    </lineage>
</organism>
<dbReference type="EMBL" id="JTHP01000001">
    <property type="protein sequence ID" value="KJD47403.1"/>
    <property type="molecule type" value="Genomic_DNA"/>
</dbReference>
<dbReference type="PROSITE" id="PS51900">
    <property type="entry name" value="CB"/>
    <property type="match status" value="1"/>
</dbReference>
<protein>
    <submittedName>
        <fullName evidence="7">Recombinase XerC</fullName>
    </submittedName>
</protein>
<dbReference type="InterPro" id="IPR002104">
    <property type="entry name" value="Integrase_catalytic"/>
</dbReference>